<feature type="domain" description="SCAN box" evidence="1">
    <location>
        <begin position="33"/>
        <end position="81"/>
    </location>
</feature>
<dbReference type="Proteomes" id="UP000827986">
    <property type="component" value="Unassembled WGS sequence"/>
</dbReference>
<dbReference type="Pfam" id="PF02023">
    <property type="entry name" value="SCAN"/>
    <property type="match status" value="1"/>
</dbReference>
<sequence length="108" mass="13009">MVLEEVLVEVLKGLWVCTTLLCWCLIDWAIYRLKLKIETVEELMDILMLEQYLESLPGRVQTWVCQHQQNKLVKAMQLLDENLETQSHEKPIMMRPYLDRWKSHHNEE</sequence>
<dbReference type="InterPro" id="IPR003309">
    <property type="entry name" value="SCAN_dom"/>
</dbReference>
<evidence type="ECO:0000259" key="1">
    <source>
        <dbReference type="PROSITE" id="PS50804"/>
    </source>
</evidence>
<evidence type="ECO:0000313" key="3">
    <source>
        <dbReference type="Proteomes" id="UP000827986"/>
    </source>
</evidence>
<name>A0A9D3WVM9_9SAUR</name>
<dbReference type="InterPro" id="IPR038269">
    <property type="entry name" value="SCAN_sf"/>
</dbReference>
<dbReference type="SUPFAM" id="SSF47353">
    <property type="entry name" value="Retrovirus capsid dimerization domain-like"/>
    <property type="match status" value="1"/>
</dbReference>
<keyword evidence="3" id="KW-1185">Reference proteome</keyword>
<comment type="caution">
    <text evidence="2">The sequence shown here is derived from an EMBL/GenBank/DDBJ whole genome shotgun (WGS) entry which is preliminary data.</text>
</comment>
<organism evidence="2 3">
    <name type="scientific">Mauremys mutica</name>
    <name type="common">yellowpond turtle</name>
    <dbReference type="NCBI Taxonomy" id="74926"/>
    <lineage>
        <taxon>Eukaryota</taxon>
        <taxon>Metazoa</taxon>
        <taxon>Chordata</taxon>
        <taxon>Craniata</taxon>
        <taxon>Vertebrata</taxon>
        <taxon>Euteleostomi</taxon>
        <taxon>Archelosauria</taxon>
        <taxon>Testudinata</taxon>
        <taxon>Testudines</taxon>
        <taxon>Cryptodira</taxon>
        <taxon>Durocryptodira</taxon>
        <taxon>Testudinoidea</taxon>
        <taxon>Geoemydidae</taxon>
        <taxon>Geoemydinae</taxon>
        <taxon>Mauremys</taxon>
    </lineage>
</organism>
<dbReference type="Gene3D" id="1.10.4020.10">
    <property type="entry name" value="DNA breaking-rejoining enzymes"/>
    <property type="match status" value="1"/>
</dbReference>
<protein>
    <recommendedName>
        <fullName evidence="1">SCAN box domain-containing protein</fullName>
    </recommendedName>
</protein>
<reference evidence="2" key="1">
    <citation type="submission" date="2021-09" db="EMBL/GenBank/DDBJ databases">
        <title>The genome of Mauremys mutica provides insights into the evolution of semi-aquatic lifestyle.</title>
        <authorList>
            <person name="Gong S."/>
            <person name="Gao Y."/>
        </authorList>
    </citation>
    <scope>NUCLEOTIDE SEQUENCE</scope>
    <source>
        <strain evidence="2">MM-2020</strain>
        <tissue evidence="2">Muscle</tissue>
    </source>
</reference>
<dbReference type="EMBL" id="JAHDVG010000485">
    <property type="protein sequence ID" value="KAH1168937.1"/>
    <property type="molecule type" value="Genomic_DNA"/>
</dbReference>
<proteinExistence type="predicted"/>
<accession>A0A9D3WVM9</accession>
<evidence type="ECO:0000313" key="2">
    <source>
        <dbReference type="EMBL" id="KAH1168937.1"/>
    </source>
</evidence>
<gene>
    <name evidence="2" type="ORF">KIL84_013527</name>
</gene>
<dbReference type="PROSITE" id="PS50804">
    <property type="entry name" value="SCAN_BOX"/>
    <property type="match status" value="1"/>
</dbReference>
<dbReference type="AlphaFoldDB" id="A0A9D3WVM9"/>